<dbReference type="EMBL" id="CAMGYJ010000002">
    <property type="protein sequence ID" value="CAI0375162.1"/>
    <property type="molecule type" value="Genomic_DNA"/>
</dbReference>
<gene>
    <name evidence="1" type="ORF">LITE_LOCUS490</name>
</gene>
<dbReference type="Proteomes" id="UP001154282">
    <property type="component" value="Unassembled WGS sequence"/>
</dbReference>
<proteinExistence type="predicted"/>
<reference evidence="1" key="1">
    <citation type="submission" date="2022-08" db="EMBL/GenBank/DDBJ databases">
        <authorList>
            <person name="Gutierrez-Valencia J."/>
        </authorList>
    </citation>
    <scope>NUCLEOTIDE SEQUENCE</scope>
</reference>
<protein>
    <submittedName>
        <fullName evidence="1">Uncharacterized protein</fullName>
    </submittedName>
</protein>
<evidence type="ECO:0000313" key="2">
    <source>
        <dbReference type="Proteomes" id="UP001154282"/>
    </source>
</evidence>
<keyword evidence="2" id="KW-1185">Reference proteome</keyword>
<evidence type="ECO:0000313" key="1">
    <source>
        <dbReference type="EMBL" id="CAI0375162.1"/>
    </source>
</evidence>
<comment type="caution">
    <text evidence="1">The sequence shown here is derived from an EMBL/GenBank/DDBJ whole genome shotgun (WGS) entry which is preliminary data.</text>
</comment>
<accession>A0AAV0GQ27</accession>
<organism evidence="1 2">
    <name type="scientific">Linum tenue</name>
    <dbReference type="NCBI Taxonomy" id="586396"/>
    <lineage>
        <taxon>Eukaryota</taxon>
        <taxon>Viridiplantae</taxon>
        <taxon>Streptophyta</taxon>
        <taxon>Embryophyta</taxon>
        <taxon>Tracheophyta</taxon>
        <taxon>Spermatophyta</taxon>
        <taxon>Magnoliopsida</taxon>
        <taxon>eudicotyledons</taxon>
        <taxon>Gunneridae</taxon>
        <taxon>Pentapetalae</taxon>
        <taxon>rosids</taxon>
        <taxon>fabids</taxon>
        <taxon>Malpighiales</taxon>
        <taxon>Linaceae</taxon>
        <taxon>Linum</taxon>
    </lineage>
</organism>
<name>A0AAV0GQ27_9ROSI</name>
<sequence length="14" mass="1693">MELAAVGLIRFWWT</sequence>